<sequence>MGYPYRERRPPGNLEPTTQGRKMTTMPTESVAPASQAEPQGLHHQ</sequence>
<feature type="compositionally biased region" description="Polar residues" evidence="1">
    <location>
        <begin position="15"/>
        <end position="28"/>
    </location>
</feature>
<dbReference type="AlphaFoldDB" id="X8A7L8"/>
<name>X8A7L8_MYCXE</name>
<gene>
    <name evidence="2" type="ORF">I553_9219</name>
</gene>
<comment type="caution">
    <text evidence="2">The sequence shown here is derived from an EMBL/GenBank/DDBJ whole genome shotgun (WGS) entry which is preliminary data.</text>
</comment>
<reference evidence="2" key="1">
    <citation type="submission" date="2014-01" db="EMBL/GenBank/DDBJ databases">
        <authorList>
            <person name="Brown-Elliot B."/>
            <person name="Wallace R."/>
            <person name="Lenaerts A."/>
            <person name="Ordway D."/>
            <person name="DeGroote M.A."/>
            <person name="Parker T."/>
            <person name="Sizemore C."/>
            <person name="Tallon L.J."/>
            <person name="Sadzewicz L.K."/>
            <person name="Sengamalay N."/>
            <person name="Fraser C.M."/>
            <person name="Hine E."/>
            <person name="Shefchek K.A."/>
            <person name="Das S.P."/>
            <person name="Tettelin H."/>
        </authorList>
    </citation>
    <scope>NUCLEOTIDE SEQUENCE [LARGE SCALE GENOMIC DNA]</scope>
    <source>
        <strain evidence="2">4042</strain>
    </source>
</reference>
<feature type="region of interest" description="Disordered" evidence="1">
    <location>
        <begin position="1"/>
        <end position="45"/>
    </location>
</feature>
<protein>
    <submittedName>
        <fullName evidence="2">Uncharacterized protein</fullName>
    </submittedName>
</protein>
<proteinExistence type="predicted"/>
<evidence type="ECO:0000256" key="1">
    <source>
        <dbReference type="SAM" id="MobiDB-lite"/>
    </source>
</evidence>
<evidence type="ECO:0000313" key="2">
    <source>
        <dbReference type="EMBL" id="EUA27872.1"/>
    </source>
</evidence>
<feature type="compositionally biased region" description="Basic and acidic residues" evidence="1">
    <location>
        <begin position="1"/>
        <end position="10"/>
    </location>
</feature>
<dbReference type="EMBL" id="JAOB01000062">
    <property type="protein sequence ID" value="EUA27872.1"/>
    <property type="molecule type" value="Genomic_DNA"/>
</dbReference>
<accession>X8A7L8</accession>
<organism evidence="2">
    <name type="scientific">Mycobacterium xenopi 4042</name>
    <dbReference type="NCBI Taxonomy" id="1299334"/>
    <lineage>
        <taxon>Bacteria</taxon>
        <taxon>Bacillati</taxon>
        <taxon>Actinomycetota</taxon>
        <taxon>Actinomycetes</taxon>
        <taxon>Mycobacteriales</taxon>
        <taxon>Mycobacteriaceae</taxon>
        <taxon>Mycobacterium</taxon>
    </lineage>
</organism>